<dbReference type="RefSeq" id="XP_040707167.1">
    <property type="nucleotide sequence ID" value="XM_040840002.1"/>
</dbReference>
<sequence>MASSNPAGKESTAERFQFIAIQGPDDVNDQTQRRVARSHAVKQALGRKRKQQQESKDNFHVMSLKDRPKKRLRQAPVEQMTHPGSLTGPLCRLSAGTLDPFQAFAVDLSRLQTLLGDYRARQAPEPVFSIAEELSFQDFKSVFRTGFGDPALLNAVMLSLAFAATDGSIDLECLRYRGQTISHIRHRMNRLGEAATETTIGTILLLAGVEARLGMTSQVQLHMGAVQGLLDMCRADGVYLTPGIKRAIFWSVNVICYGYLNSSILTGSRRIYDHTTFSELQWTRDPFVPGFFRLPLGLQMRSDLFDKEFTQVLEDLHALQCIRDVPYYTRGDPTLMASINNHTASIQSRLMSLPAASPVQECCRLAAYNCSVMLCCTVWCALVVPSHISSILLAKLQQTINDPVWDEHPELLVWLVYIGGAFAPTGTVRSQYASLLRLMNATRFRSLCRSWPELVNTLKLFIWSEKAFLSSVKALWEETKS</sequence>
<name>A0A1L9TVB6_9EURO</name>
<dbReference type="PANTHER" id="PTHR37540:SF5">
    <property type="entry name" value="TRANSCRIPTION FACTOR DOMAIN-CONTAINING PROTEIN"/>
    <property type="match status" value="1"/>
</dbReference>
<feature type="region of interest" description="Disordered" evidence="1">
    <location>
        <begin position="21"/>
        <end position="60"/>
    </location>
</feature>
<reference evidence="3" key="1">
    <citation type="journal article" date="2017" name="Genome Biol.">
        <title>Comparative genomics reveals high biological diversity and specific adaptations in the industrially and medically important fungal genus Aspergillus.</title>
        <authorList>
            <person name="de Vries R.P."/>
            <person name="Riley R."/>
            <person name="Wiebenga A."/>
            <person name="Aguilar-Osorio G."/>
            <person name="Amillis S."/>
            <person name="Uchima C.A."/>
            <person name="Anderluh G."/>
            <person name="Asadollahi M."/>
            <person name="Askin M."/>
            <person name="Barry K."/>
            <person name="Battaglia E."/>
            <person name="Bayram O."/>
            <person name="Benocci T."/>
            <person name="Braus-Stromeyer S.A."/>
            <person name="Caldana C."/>
            <person name="Canovas D."/>
            <person name="Cerqueira G.C."/>
            <person name="Chen F."/>
            <person name="Chen W."/>
            <person name="Choi C."/>
            <person name="Clum A."/>
            <person name="Dos Santos R.A."/>
            <person name="Damasio A.R."/>
            <person name="Diallinas G."/>
            <person name="Emri T."/>
            <person name="Fekete E."/>
            <person name="Flipphi M."/>
            <person name="Freyberg S."/>
            <person name="Gallo A."/>
            <person name="Gournas C."/>
            <person name="Habgood R."/>
            <person name="Hainaut M."/>
            <person name="Harispe M.L."/>
            <person name="Henrissat B."/>
            <person name="Hilden K.S."/>
            <person name="Hope R."/>
            <person name="Hossain A."/>
            <person name="Karabika E."/>
            <person name="Karaffa L."/>
            <person name="Karanyi Z."/>
            <person name="Krasevec N."/>
            <person name="Kuo A."/>
            <person name="Kusch H."/>
            <person name="LaButti K."/>
            <person name="Lagendijk E.L."/>
            <person name="Lapidus A."/>
            <person name="Levasseur A."/>
            <person name="Lindquist E."/>
            <person name="Lipzen A."/>
            <person name="Logrieco A.F."/>
            <person name="MacCabe A."/>
            <person name="Maekelae M.R."/>
            <person name="Malavazi I."/>
            <person name="Melin P."/>
            <person name="Meyer V."/>
            <person name="Mielnichuk N."/>
            <person name="Miskei M."/>
            <person name="Molnar A.P."/>
            <person name="Mule G."/>
            <person name="Ngan C.Y."/>
            <person name="Orejas M."/>
            <person name="Orosz E."/>
            <person name="Ouedraogo J.P."/>
            <person name="Overkamp K.M."/>
            <person name="Park H.-S."/>
            <person name="Perrone G."/>
            <person name="Piumi F."/>
            <person name="Punt P.J."/>
            <person name="Ram A.F."/>
            <person name="Ramon A."/>
            <person name="Rauscher S."/>
            <person name="Record E."/>
            <person name="Riano-Pachon D.M."/>
            <person name="Robert V."/>
            <person name="Roehrig J."/>
            <person name="Ruller R."/>
            <person name="Salamov A."/>
            <person name="Salih N.S."/>
            <person name="Samson R.A."/>
            <person name="Sandor E."/>
            <person name="Sanguinetti M."/>
            <person name="Schuetze T."/>
            <person name="Sepcic K."/>
            <person name="Shelest E."/>
            <person name="Sherlock G."/>
            <person name="Sophianopoulou V."/>
            <person name="Squina F.M."/>
            <person name="Sun H."/>
            <person name="Susca A."/>
            <person name="Todd R.B."/>
            <person name="Tsang A."/>
            <person name="Unkles S.E."/>
            <person name="van de Wiele N."/>
            <person name="van Rossen-Uffink D."/>
            <person name="Oliveira J.V."/>
            <person name="Vesth T.C."/>
            <person name="Visser J."/>
            <person name="Yu J.-H."/>
            <person name="Zhou M."/>
            <person name="Andersen M.R."/>
            <person name="Archer D.B."/>
            <person name="Baker S.E."/>
            <person name="Benoit I."/>
            <person name="Brakhage A.A."/>
            <person name="Braus G.H."/>
            <person name="Fischer R."/>
            <person name="Frisvad J.C."/>
            <person name="Goldman G.H."/>
            <person name="Houbraken J."/>
            <person name="Oakley B."/>
            <person name="Pocsi I."/>
            <person name="Scazzocchio C."/>
            <person name="Seiboth B."/>
            <person name="vanKuyk P.A."/>
            <person name="Wortman J."/>
            <person name="Dyer P.S."/>
            <person name="Grigoriev I.V."/>
        </authorList>
    </citation>
    <scope>NUCLEOTIDE SEQUENCE [LARGE SCALE GENOMIC DNA]</scope>
    <source>
        <strain evidence="3">CBS 593.65</strain>
    </source>
</reference>
<dbReference type="OrthoDB" id="2130169at2759"/>
<proteinExistence type="predicted"/>
<dbReference type="PANTHER" id="PTHR37540">
    <property type="entry name" value="TRANSCRIPTION FACTOR (ACR-2), PUTATIVE-RELATED-RELATED"/>
    <property type="match status" value="1"/>
</dbReference>
<evidence type="ECO:0000256" key="1">
    <source>
        <dbReference type="SAM" id="MobiDB-lite"/>
    </source>
</evidence>
<gene>
    <name evidence="2" type="ORF">ASPSYDRAFT_1153861</name>
</gene>
<dbReference type="VEuPathDB" id="FungiDB:ASPSYDRAFT_1153861"/>
<keyword evidence="3" id="KW-1185">Reference proteome</keyword>
<dbReference type="AlphaFoldDB" id="A0A1L9TVB6"/>
<dbReference type="EMBL" id="KV878582">
    <property type="protein sequence ID" value="OJJ63361.1"/>
    <property type="molecule type" value="Genomic_DNA"/>
</dbReference>
<evidence type="ECO:0008006" key="4">
    <source>
        <dbReference type="Google" id="ProtNLM"/>
    </source>
</evidence>
<evidence type="ECO:0000313" key="2">
    <source>
        <dbReference type="EMBL" id="OJJ63361.1"/>
    </source>
</evidence>
<organism evidence="2 3">
    <name type="scientific">Aspergillus sydowii CBS 593.65</name>
    <dbReference type="NCBI Taxonomy" id="1036612"/>
    <lineage>
        <taxon>Eukaryota</taxon>
        <taxon>Fungi</taxon>
        <taxon>Dikarya</taxon>
        <taxon>Ascomycota</taxon>
        <taxon>Pezizomycotina</taxon>
        <taxon>Eurotiomycetes</taxon>
        <taxon>Eurotiomycetidae</taxon>
        <taxon>Eurotiales</taxon>
        <taxon>Aspergillaceae</taxon>
        <taxon>Aspergillus</taxon>
        <taxon>Aspergillus subgen. Nidulantes</taxon>
    </lineage>
</organism>
<dbReference type="STRING" id="1036612.A0A1L9TVB6"/>
<feature type="compositionally biased region" description="Basic and acidic residues" evidence="1">
    <location>
        <begin position="51"/>
        <end position="60"/>
    </location>
</feature>
<dbReference type="Proteomes" id="UP000184356">
    <property type="component" value="Unassembled WGS sequence"/>
</dbReference>
<accession>A0A1L9TVB6</accession>
<dbReference type="Pfam" id="PF11951">
    <property type="entry name" value="Fungal_trans_2"/>
    <property type="match status" value="1"/>
</dbReference>
<dbReference type="GeneID" id="63756075"/>
<dbReference type="InterPro" id="IPR021858">
    <property type="entry name" value="Fun_TF"/>
</dbReference>
<protein>
    <recommendedName>
        <fullName evidence="4">Transcription factor domain-containing protein</fullName>
    </recommendedName>
</protein>
<evidence type="ECO:0000313" key="3">
    <source>
        <dbReference type="Proteomes" id="UP000184356"/>
    </source>
</evidence>
<feature type="compositionally biased region" description="Basic residues" evidence="1">
    <location>
        <begin position="34"/>
        <end position="50"/>
    </location>
</feature>